<feature type="compositionally biased region" description="Basic and acidic residues" evidence="1">
    <location>
        <begin position="453"/>
        <end position="474"/>
    </location>
</feature>
<evidence type="ECO:0000313" key="2">
    <source>
        <dbReference type="EMBL" id="ETO27128.1"/>
    </source>
</evidence>
<dbReference type="EMBL" id="ASPP01007443">
    <property type="protein sequence ID" value="ETO27128.1"/>
    <property type="molecule type" value="Genomic_DNA"/>
</dbReference>
<keyword evidence="3" id="KW-1185">Reference proteome</keyword>
<gene>
    <name evidence="2" type="ORF">RFI_10003</name>
</gene>
<name>X6NMG5_RETFI</name>
<dbReference type="SUPFAM" id="SSF48371">
    <property type="entry name" value="ARM repeat"/>
    <property type="match status" value="1"/>
</dbReference>
<sequence length="474" mass="55074">MYCRYGIDLKKEKLEIFPGFHPQRNCYLYAMIALDIGDEQLAGTCLDYYSKSPEMNWRSTSVAYYYSDLALTEGLLHSNHWYEGYKHALEGWKRSKVVPYQQLVLVVMLSTIRMLCFQKRIVDEVMGYKKSHNEKSGSKSNAKGDDDDNDNDDDEDDDDDDNGDDNDHDDNDNEHGHTNKKRKVKRAFRKLFMERFQPSKPINCILFYEEVLCRKRSILREKVKCWRMLDLWEKGVVVDNFIVRDESLSAHKQIKHKKKLQKQVMLLTRAAFYFHAARYYVAQHKWHHVRKMHRKALDAAQTVTYIDQIVSLWQPFVDQAKEKIVLDETLESISKLNIGKIRPTKFDDKNVHASSHLRDNSDDSDDRRPSFVVSTSNSNKDDATDDDDDDDDNDDDDDDDDDGDDDNDNDDSGDVGGNDSGDQDISRKHQKTASEHQLSKDKKCSKTKLCIPSKEENTSQQETKQKKEKGAPRE</sequence>
<dbReference type="InterPro" id="IPR016024">
    <property type="entry name" value="ARM-type_fold"/>
</dbReference>
<evidence type="ECO:0000256" key="1">
    <source>
        <dbReference type="SAM" id="MobiDB-lite"/>
    </source>
</evidence>
<comment type="caution">
    <text evidence="2">The sequence shown here is derived from an EMBL/GenBank/DDBJ whole genome shotgun (WGS) entry which is preliminary data.</text>
</comment>
<feature type="compositionally biased region" description="Basic and acidic residues" evidence="1">
    <location>
        <begin position="352"/>
        <end position="369"/>
    </location>
</feature>
<dbReference type="Proteomes" id="UP000023152">
    <property type="component" value="Unassembled WGS sequence"/>
</dbReference>
<protein>
    <submittedName>
        <fullName evidence="2">Uncharacterized protein</fullName>
    </submittedName>
</protein>
<dbReference type="AlphaFoldDB" id="X6NMG5"/>
<reference evidence="2 3" key="1">
    <citation type="journal article" date="2013" name="Curr. Biol.">
        <title>The Genome of the Foraminiferan Reticulomyxa filosa.</title>
        <authorList>
            <person name="Glockner G."/>
            <person name="Hulsmann N."/>
            <person name="Schleicher M."/>
            <person name="Noegel A.A."/>
            <person name="Eichinger L."/>
            <person name="Gallinger C."/>
            <person name="Pawlowski J."/>
            <person name="Sierra R."/>
            <person name="Euteneuer U."/>
            <person name="Pillet L."/>
            <person name="Moustafa A."/>
            <person name="Platzer M."/>
            <person name="Groth M."/>
            <person name="Szafranski K."/>
            <person name="Schliwa M."/>
        </authorList>
    </citation>
    <scope>NUCLEOTIDE SEQUENCE [LARGE SCALE GENOMIC DNA]</scope>
</reference>
<feature type="region of interest" description="Disordered" evidence="1">
    <location>
        <begin position="352"/>
        <end position="474"/>
    </location>
</feature>
<feature type="compositionally biased region" description="Acidic residues" evidence="1">
    <location>
        <begin position="145"/>
        <end position="172"/>
    </location>
</feature>
<feature type="region of interest" description="Disordered" evidence="1">
    <location>
        <begin position="130"/>
        <end position="181"/>
    </location>
</feature>
<evidence type="ECO:0000313" key="3">
    <source>
        <dbReference type="Proteomes" id="UP000023152"/>
    </source>
</evidence>
<proteinExistence type="predicted"/>
<feature type="compositionally biased region" description="Acidic residues" evidence="1">
    <location>
        <begin position="383"/>
        <end position="413"/>
    </location>
</feature>
<accession>X6NMG5</accession>
<organism evidence="2 3">
    <name type="scientific">Reticulomyxa filosa</name>
    <dbReference type="NCBI Taxonomy" id="46433"/>
    <lineage>
        <taxon>Eukaryota</taxon>
        <taxon>Sar</taxon>
        <taxon>Rhizaria</taxon>
        <taxon>Retaria</taxon>
        <taxon>Foraminifera</taxon>
        <taxon>Monothalamids</taxon>
        <taxon>Reticulomyxidae</taxon>
        <taxon>Reticulomyxa</taxon>
    </lineage>
</organism>
<feature type="compositionally biased region" description="Basic and acidic residues" evidence="1">
    <location>
        <begin position="424"/>
        <end position="444"/>
    </location>
</feature>